<dbReference type="Pfam" id="PF01255">
    <property type="entry name" value="Prenyltransf"/>
    <property type="match status" value="1"/>
</dbReference>
<proteinExistence type="inferred from homology"/>
<evidence type="ECO:0000313" key="4">
    <source>
        <dbReference type="Proteomes" id="UP000177328"/>
    </source>
</evidence>
<feature type="binding site" evidence="2">
    <location>
        <begin position="58"/>
        <end position="60"/>
    </location>
    <ligand>
        <name>substrate</name>
    </ligand>
</feature>
<comment type="caution">
    <text evidence="3">The sequence shown here is derived from an EMBL/GenBank/DDBJ whole genome shotgun (WGS) entry which is preliminary data.</text>
</comment>
<feature type="binding site" evidence="2">
    <location>
        <position position="62"/>
    </location>
    <ligand>
        <name>substrate</name>
    </ligand>
</feature>
<dbReference type="GO" id="GO:0045547">
    <property type="term" value="F:ditrans,polycis-polyprenyl diphosphate synthase [(2E,6E)-farnesyl diphosphate specific] activity"/>
    <property type="evidence" value="ECO:0007669"/>
    <property type="project" value="TreeGrafter"/>
</dbReference>
<comment type="cofactor">
    <cofactor evidence="2">
        <name>Mg(2+)</name>
        <dbReference type="ChEBI" id="CHEBI:18420"/>
    </cofactor>
    <text evidence="2">Binds 2 magnesium ions per subunit.</text>
</comment>
<dbReference type="Proteomes" id="UP000177328">
    <property type="component" value="Unassembled WGS sequence"/>
</dbReference>
<feature type="binding site" evidence="2">
    <location>
        <position position="195"/>
    </location>
    <ligand>
        <name>Mg(2+)</name>
        <dbReference type="ChEBI" id="CHEBI:18420"/>
    </ligand>
</feature>
<feature type="active site" evidence="2">
    <location>
        <position position="13"/>
    </location>
</feature>
<dbReference type="EMBL" id="MFDD01000002">
    <property type="protein sequence ID" value="OGE41185.1"/>
    <property type="molecule type" value="Genomic_DNA"/>
</dbReference>
<organism evidence="3 4">
    <name type="scientific">Candidatus Daviesbacteria bacterium RIFCSPHIGHO2_02_FULL_43_12</name>
    <dbReference type="NCBI Taxonomy" id="1797776"/>
    <lineage>
        <taxon>Bacteria</taxon>
        <taxon>Candidatus Daviesiibacteriota</taxon>
    </lineage>
</organism>
<dbReference type="NCBIfam" id="TIGR00055">
    <property type="entry name" value="uppS"/>
    <property type="match status" value="1"/>
</dbReference>
<dbReference type="EC" id="2.5.1.-" evidence="2"/>
<dbReference type="PANTHER" id="PTHR10291">
    <property type="entry name" value="DEHYDRODOLICHYL DIPHOSPHATE SYNTHASE FAMILY MEMBER"/>
    <property type="match status" value="1"/>
</dbReference>
<sequence>MPQDLQHVAIIPDGNRRWAKAKGLPSVVGHTKGYERTEGLVKVALKHHLKYLTFWVFSTENFNRSPEEIAYLMDIFRKLFKSSFLKKYIKKGVRVNVIGELDRFPKDLVENLHKLTEETKDNSTLILNVGLGYGGRSEILRAVNNIIKQGLESVDEATFSNNLYTAGQMDPDFIIRTSGEYRLSGFLPWQGVYSELYFTDKYFPDFDEAEFEKAIDEYYRRTRRFGK</sequence>
<evidence type="ECO:0000313" key="3">
    <source>
        <dbReference type="EMBL" id="OGE41185.1"/>
    </source>
</evidence>
<dbReference type="CDD" id="cd00475">
    <property type="entry name" value="Cis_IPPS"/>
    <property type="match status" value="1"/>
</dbReference>
<gene>
    <name evidence="3" type="ORF">A3D25_01475</name>
</gene>
<evidence type="ECO:0000256" key="2">
    <source>
        <dbReference type="HAMAP-Rule" id="MF_01139"/>
    </source>
</evidence>
<feature type="binding site" evidence="2">
    <location>
        <begin position="14"/>
        <end position="17"/>
    </location>
    <ligand>
        <name>substrate</name>
    </ligand>
</feature>
<accession>A0A1F5KK68</accession>
<evidence type="ECO:0000256" key="1">
    <source>
        <dbReference type="ARBA" id="ARBA00022679"/>
    </source>
</evidence>
<keyword evidence="2" id="KW-0460">Magnesium</keyword>
<name>A0A1F5KK68_9BACT</name>
<dbReference type="AlphaFoldDB" id="A0A1F5KK68"/>
<feature type="binding site" evidence="2">
    <location>
        <begin position="182"/>
        <end position="184"/>
    </location>
    <ligand>
        <name>substrate</name>
    </ligand>
</feature>
<feature type="binding site" evidence="2">
    <location>
        <position position="176"/>
    </location>
    <ligand>
        <name>substrate</name>
    </ligand>
</feature>
<dbReference type="GO" id="GO:0016094">
    <property type="term" value="P:polyprenol biosynthetic process"/>
    <property type="evidence" value="ECO:0007669"/>
    <property type="project" value="TreeGrafter"/>
</dbReference>
<keyword evidence="2" id="KW-0479">Metal-binding</keyword>
<feature type="binding site" evidence="2">
    <location>
        <position position="18"/>
    </location>
    <ligand>
        <name>substrate</name>
    </ligand>
</feature>
<comment type="subunit">
    <text evidence="2">Homodimer.</text>
</comment>
<dbReference type="PANTHER" id="PTHR10291:SF0">
    <property type="entry name" value="DEHYDRODOLICHYL DIPHOSPHATE SYNTHASE 2"/>
    <property type="match status" value="1"/>
</dbReference>
<feature type="binding site" evidence="2">
    <location>
        <position position="13"/>
    </location>
    <ligand>
        <name>Mg(2+)</name>
        <dbReference type="ChEBI" id="CHEBI:18420"/>
    </ligand>
</feature>
<feature type="active site" description="Proton acceptor" evidence="2">
    <location>
        <position position="61"/>
    </location>
</feature>
<dbReference type="InterPro" id="IPR001441">
    <property type="entry name" value="UPP_synth-like"/>
</dbReference>
<comment type="caution">
    <text evidence="2">Lacks conserved residue(s) required for the propagation of feature annotation.</text>
</comment>
<dbReference type="GO" id="GO:0000287">
    <property type="term" value="F:magnesium ion binding"/>
    <property type="evidence" value="ECO:0007669"/>
    <property type="project" value="UniProtKB-UniRule"/>
</dbReference>
<dbReference type="InterPro" id="IPR036424">
    <property type="entry name" value="UPP_synth-like_sf"/>
</dbReference>
<comment type="similarity">
    <text evidence="2">Belongs to the UPP synthase family.</text>
</comment>
<dbReference type="Gene3D" id="3.40.1180.10">
    <property type="entry name" value="Decaprenyl diphosphate synthase-like"/>
    <property type="match status" value="1"/>
</dbReference>
<feature type="binding site" evidence="2">
    <location>
        <position position="64"/>
    </location>
    <ligand>
        <name>substrate</name>
    </ligand>
</feature>
<dbReference type="SUPFAM" id="SSF64005">
    <property type="entry name" value="Undecaprenyl diphosphate synthase"/>
    <property type="match status" value="1"/>
</dbReference>
<keyword evidence="1 2" id="KW-0808">Transferase</keyword>
<feature type="binding site" evidence="2">
    <location>
        <position position="30"/>
    </location>
    <ligand>
        <name>substrate</name>
    </ligand>
</feature>
<dbReference type="InterPro" id="IPR018520">
    <property type="entry name" value="UPP_synth-like_CS"/>
</dbReference>
<comment type="function">
    <text evidence="2">Catalyzes the condensation of isopentenyl diphosphate (IPP) with allylic pyrophosphates generating different type of terpenoids.</text>
</comment>
<reference evidence="3 4" key="1">
    <citation type="journal article" date="2016" name="Nat. Commun.">
        <title>Thousands of microbial genomes shed light on interconnected biogeochemical processes in an aquifer system.</title>
        <authorList>
            <person name="Anantharaman K."/>
            <person name="Brown C.T."/>
            <person name="Hug L.A."/>
            <person name="Sharon I."/>
            <person name="Castelle C.J."/>
            <person name="Probst A.J."/>
            <person name="Thomas B.C."/>
            <person name="Singh A."/>
            <person name="Wilkins M.J."/>
            <person name="Karaoz U."/>
            <person name="Brodie E.L."/>
            <person name="Williams K.H."/>
            <person name="Hubbard S.S."/>
            <person name="Banfield J.F."/>
        </authorList>
    </citation>
    <scope>NUCLEOTIDE SEQUENCE [LARGE SCALE GENOMIC DNA]</scope>
</reference>
<dbReference type="HAMAP" id="MF_01139">
    <property type="entry name" value="ISPT"/>
    <property type="match status" value="1"/>
</dbReference>
<dbReference type="PROSITE" id="PS01066">
    <property type="entry name" value="UPP_SYNTHASE"/>
    <property type="match status" value="1"/>
</dbReference>
<protein>
    <recommendedName>
        <fullName evidence="2">Isoprenyl transferase</fullName>
        <ecNumber evidence="2">2.5.1.-</ecNumber>
    </recommendedName>
</protein>